<comment type="caution">
    <text evidence="1">The sequence shown here is derived from an EMBL/GenBank/DDBJ whole genome shotgun (WGS) entry which is preliminary data.</text>
</comment>
<evidence type="ECO:0000313" key="2">
    <source>
        <dbReference type="Proteomes" id="UP001362999"/>
    </source>
</evidence>
<feature type="non-terminal residue" evidence="1">
    <location>
        <position position="70"/>
    </location>
</feature>
<sequence>MRPCGVILSRVTLFGSEAVSAIFAKATFPTPESTAEFFIFDNNCKLDPHQRAIGDKHFKNAGKPVTAFHF</sequence>
<protein>
    <submittedName>
        <fullName evidence="1">Uncharacterized protein</fullName>
    </submittedName>
</protein>
<dbReference type="Proteomes" id="UP001362999">
    <property type="component" value="Unassembled WGS sequence"/>
</dbReference>
<evidence type="ECO:0000313" key="1">
    <source>
        <dbReference type="EMBL" id="KAK7006873.1"/>
    </source>
</evidence>
<keyword evidence="2" id="KW-1185">Reference proteome</keyword>
<accession>A0AAW0ACG2</accession>
<reference evidence="1 2" key="1">
    <citation type="journal article" date="2024" name="J Genomics">
        <title>Draft genome sequencing and assembly of Favolaschia claudopus CIRM-BRFM 2984 isolated from oak limbs.</title>
        <authorList>
            <person name="Navarro D."/>
            <person name="Drula E."/>
            <person name="Chaduli D."/>
            <person name="Cazenave R."/>
            <person name="Ahrendt S."/>
            <person name="Wang J."/>
            <person name="Lipzen A."/>
            <person name="Daum C."/>
            <person name="Barry K."/>
            <person name="Grigoriev I.V."/>
            <person name="Favel A."/>
            <person name="Rosso M.N."/>
            <person name="Martin F."/>
        </authorList>
    </citation>
    <scope>NUCLEOTIDE SEQUENCE [LARGE SCALE GENOMIC DNA]</scope>
    <source>
        <strain evidence="1 2">CIRM-BRFM 2984</strain>
    </source>
</reference>
<proteinExistence type="predicted"/>
<gene>
    <name evidence="1" type="ORF">R3P38DRAFT_2481346</name>
</gene>
<organism evidence="1 2">
    <name type="scientific">Favolaschia claudopus</name>
    <dbReference type="NCBI Taxonomy" id="2862362"/>
    <lineage>
        <taxon>Eukaryota</taxon>
        <taxon>Fungi</taxon>
        <taxon>Dikarya</taxon>
        <taxon>Basidiomycota</taxon>
        <taxon>Agaricomycotina</taxon>
        <taxon>Agaricomycetes</taxon>
        <taxon>Agaricomycetidae</taxon>
        <taxon>Agaricales</taxon>
        <taxon>Marasmiineae</taxon>
        <taxon>Mycenaceae</taxon>
        <taxon>Favolaschia</taxon>
    </lineage>
</organism>
<name>A0AAW0ACG2_9AGAR</name>
<dbReference type="EMBL" id="JAWWNJ010000074">
    <property type="protein sequence ID" value="KAK7006873.1"/>
    <property type="molecule type" value="Genomic_DNA"/>
</dbReference>
<dbReference type="AlphaFoldDB" id="A0AAW0ACG2"/>